<organism evidence="2 3">
    <name type="scientific">Nonomuraea aridisoli</name>
    <dbReference type="NCBI Taxonomy" id="2070368"/>
    <lineage>
        <taxon>Bacteria</taxon>
        <taxon>Bacillati</taxon>
        <taxon>Actinomycetota</taxon>
        <taxon>Actinomycetes</taxon>
        <taxon>Streptosporangiales</taxon>
        <taxon>Streptosporangiaceae</taxon>
        <taxon>Nonomuraea</taxon>
    </lineage>
</organism>
<comment type="caution">
    <text evidence="2">The sequence shown here is derived from an EMBL/GenBank/DDBJ whole genome shotgun (WGS) entry which is preliminary data.</text>
</comment>
<keyword evidence="3" id="KW-1185">Reference proteome</keyword>
<evidence type="ECO:0000313" key="3">
    <source>
        <dbReference type="Proteomes" id="UP000249304"/>
    </source>
</evidence>
<dbReference type="AlphaFoldDB" id="A0A2W2D4C4"/>
<accession>A0A2W2D4C4</accession>
<sequence length="106" mass="11661">TAEPAAPIAPAAVVQIPGADEVVRIPKIAHEELGPWGDAFRTHDTTPAAPRPEASNGDEPARLRRENTELRRRNAELEQENARLREELDLLLQGAGAWLKNLTAER</sequence>
<proteinExistence type="predicted"/>
<reference evidence="2 3" key="1">
    <citation type="submission" date="2018-01" db="EMBL/GenBank/DDBJ databases">
        <title>Draft genome sequence of Nonomuraea sp. KC333.</title>
        <authorList>
            <person name="Sahin N."/>
            <person name="Saygin H."/>
            <person name="Ay H."/>
        </authorList>
    </citation>
    <scope>NUCLEOTIDE SEQUENCE [LARGE SCALE GENOMIC DNA]</scope>
    <source>
        <strain evidence="2 3">KC333</strain>
    </source>
</reference>
<gene>
    <name evidence="2" type="ORF">C1J01_43850</name>
</gene>
<name>A0A2W2D4C4_9ACTN</name>
<dbReference type="Proteomes" id="UP000249304">
    <property type="component" value="Unassembled WGS sequence"/>
</dbReference>
<feature type="non-terminal residue" evidence="2">
    <location>
        <position position="1"/>
    </location>
</feature>
<evidence type="ECO:0000313" key="2">
    <source>
        <dbReference type="EMBL" id="PZG05051.1"/>
    </source>
</evidence>
<feature type="region of interest" description="Disordered" evidence="1">
    <location>
        <begin position="33"/>
        <end position="67"/>
    </location>
</feature>
<dbReference type="EMBL" id="POUD01000364">
    <property type="protein sequence ID" value="PZG05051.1"/>
    <property type="molecule type" value="Genomic_DNA"/>
</dbReference>
<protein>
    <submittedName>
        <fullName evidence="2">Uncharacterized protein</fullName>
    </submittedName>
</protein>
<dbReference type="RefSeq" id="WP_181449302.1">
    <property type="nucleotide sequence ID" value="NZ_POUD01000364.1"/>
</dbReference>
<evidence type="ECO:0000256" key="1">
    <source>
        <dbReference type="SAM" id="MobiDB-lite"/>
    </source>
</evidence>